<evidence type="ECO:0000259" key="3">
    <source>
        <dbReference type="Pfam" id="PF03781"/>
    </source>
</evidence>
<dbReference type="PANTHER" id="PTHR23150">
    <property type="entry name" value="SULFATASE MODIFYING FACTOR 1, 2"/>
    <property type="match status" value="1"/>
</dbReference>
<protein>
    <submittedName>
        <fullName evidence="4">SUMF1/EgtB/PvdO family nonheme iron enzyme</fullName>
    </submittedName>
</protein>
<organism evidence="4">
    <name type="scientific">Candidatus Electrothrix aestuarii</name>
    <dbReference type="NCBI Taxonomy" id="3062594"/>
    <lineage>
        <taxon>Bacteria</taxon>
        <taxon>Pseudomonadati</taxon>
        <taxon>Thermodesulfobacteriota</taxon>
        <taxon>Desulfobulbia</taxon>
        <taxon>Desulfobulbales</taxon>
        <taxon>Desulfobulbaceae</taxon>
        <taxon>Candidatus Electrothrix</taxon>
    </lineage>
</organism>
<accession>A0AAU8LZR8</accession>
<evidence type="ECO:0000256" key="2">
    <source>
        <dbReference type="SAM" id="SignalP"/>
    </source>
</evidence>
<dbReference type="Gene3D" id="3.90.1580.10">
    <property type="entry name" value="paralog of FGE (formylglycine-generating enzyme)"/>
    <property type="match status" value="1"/>
</dbReference>
<keyword evidence="1" id="KW-0175">Coiled coil</keyword>
<dbReference type="InterPro" id="IPR042095">
    <property type="entry name" value="SUMF_sf"/>
</dbReference>
<dbReference type="EMBL" id="CP159373">
    <property type="protein sequence ID" value="XCN74660.1"/>
    <property type="molecule type" value="Genomic_DNA"/>
</dbReference>
<feature type="domain" description="Sulfatase-modifying factor enzyme-like" evidence="3">
    <location>
        <begin position="123"/>
        <end position="329"/>
    </location>
</feature>
<dbReference type="SUPFAM" id="SSF56436">
    <property type="entry name" value="C-type lectin-like"/>
    <property type="match status" value="1"/>
</dbReference>
<dbReference type="InterPro" id="IPR016187">
    <property type="entry name" value="CTDL_fold"/>
</dbReference>
<name>A0AAU8LZR8_9BACT</name>
<feature type="coiled-coil region" evidence="1">
    <location>
        <begin position="410"/>
        <end position="476"/>
    </location>
</feature>
<dbReference type="InterPro" id="IPR005532">
    <property type="entry name" value="SUMF_dom"/>
</dbReference>
<gene>
    <name evidence="4" type="ORF">Q3M24_07950</name>
</gene>
<evidence type="ECO:0000256" key="1">
    <source>
        <dbReference type="SAM" id="Coils"/>
    </source>
</evidence>
<dbReference type="Pfam" id="PF03781">
    <property type="entry name" value="FGE-sulfatase"/>
    <property type="match status" value="1"/>
</dbReference>
<sequence length="739" mass="84582">MSNIKKEDNVVISTAKINGRLISSFIRTTLPLLVAALLLLLCSNPLAAQNAPDTVTIKLPYDGPEMRFKAVHLGISEKNFFASKKITLGSREGSQSYKERLVDTMLSGSFIGKRKNGKSDWLYYLGETEVSRGQWNSIMRWMNRQKGKSLSAQGSDNPLLPQTGATVAEIYRFIEGLNTWMLQEQSSRLPKLYNAKAFCRLPTEAEWAFAARGGIEVNKNVFDRPHPYSEDLGKHEWHKGNSSGTMRKCGSIELANPVGLKDMLGNVEELTVSLFSPEYQQGRFGQFVIRGNNYSDFSGDFNVAHRTEFASHDQQGKLRHPSKVGFRLALSTSIASTGKLGRELDKEFDNYVSSLALPKPGLTGHSSPAQQAEDNCREYSKREADRFKTDIEDKKSEISRLLRLRNKDQVALSEKEQNNLELQNRKKELEAQIHDLQKQLKARPTPDVAKALQQKLRQAEVEKQGLREDLVRLKKIAIDSGPLPFFENESEVSKQRQQIKDLKQQIAVLPSLKEWEKLQQDFDKLQKENQASELNLSKKQVKERFFIDEGNRKQQKIAELEQNLKQKQQTVEDLERRLSDSEKKIAENANFAKIAEKRYLEALMRQAYTNAYNAYEELVKRQVIYLPEKDSASQIQAEKAYSQACQYIHDYWQLVVKMAQTQPALFPEVKQDVSEWLRKGEKENLFSGECKTQDGQQFLSPIQRKSLGLIERHVRQVRNGRSRLPDDLIDSFIDQPEFQ</sequence>
<reference evidence="4" key="1">
    <citation type="journal article" date="2024" name="Syst. Appl. Microbiol.">
        <title>First single-strain enrichments of Electrothrix cable bacteria, description of E. aestuarii sp. nov. and E. rattekaaiensis sp. nov., and proposal of a cable bacteria taxonomy following the rules of the SeqCode.</title>
        <authorList>
            <person name="Plum-Jensen L.E."/>
            <person name="Schramm A."/>
            <person name="Marshall I.P.G."/>
        </authorList>
    </citation>
    <scope>NUCLEOTIDE SEQUENCE</scope>
    <source>
        <strain evidence="4">Rat1</strain>
    </source>
</reference>
<proteinExistence type="predicted"/>
<feature type="coiled-coil region" evidence="1">
    <location>
        <begin position="515"/>
        <end position="584"/>
    </location>
</feature>
<feature type="chain" id="PRO_5043885434" evidence="2">
    <location>
        <begin position="48"/>
        <end position="739"/>
    </location>
</feature>
<dbReference type="InterPro" id="IPR051043">
    <property type="entry name" value="Sulfatase_Mod_Factor_Kinase"/>
</dbReference>
<dbReference type="PANTHER" id="PTHR23150:SF19">
    <property type="entry name" value="FORMYLGLYCINE-GENERATING ENZYME"/>
    <property type="match status" value="1"/>
</dbReference>
<reference evidence="4" key="2">
    <citation type="submission" date="2024-06" db="EMBL/GenBank/DDBJ databases">
        <authorList>
            <person name="Plum-Jensen L.E."/>
            <person name="Schramm A."/>
            <person name="Marshall I.P.G."/>
        </authorList>
    </citation>
    <scope>NUCLEOTIDE SEQUENCE</scope>
    <source>
        <strain evidence="4">Rat1</strain>
    </source>
</reference>
<keyword evidence="2" id="KW-0732">Signal</keyword>
<evidence type="ECO:0000313" key="4">
    <source>
        <dbReference type="EMBL" id="XCN74660.1"/>
    </source>
</evidence>
<feature type="signal peptide" evidence="2">
    <location>
        <begin position="1"/>
        <end position="47"/>
    </location>
</feature>
<dbReference type="AlphaFoldDB" id="A0AAU8LZR8"/>
<dbReference type="GO" id="GO:0120147">
    <property type="term" value="F:formylglycine-generating oxidase activity"/>
    <property type="evidence" value="ECO:0007669"/>
    <property type="project" value="TreeGrafter"/>
</dbReference>
<dbReference type="KEGG" id="eaj:Q3M24_07950"/>